<sequence>MFRPSDVNTQPFTFCLPSARQSTQVLAPILSPPRFVLLPSALHLTSSIPRFRFSVSQAHIISILCRRANPTCHADPGAQGAARVRREYFIGIIYHGET</sequence>
<name>A0A9P4JWE1_9PLEO</name>
<comment type="caution">
    <text evidence="1">The sequence shown here is derived from an EMBL/GenBank/DDBJ whole genome shotgun (WGS) entry which is preliminary data.</text>
</comment>
<dbReference type="EMBL" id="ML986831">
    <property type="protein sequence ID" value="KAF2257858.1"/>
    <property type="molecule type" value="Genomic_DNA"/>
</dbReference>
<keyword evidence="2" id="KW-1185">Reference proteome</keyword>
<accession>A0A9P4JWE1</accession>
<gene>
    <name evidence="1" type="ORF">CC78DRAFT_171041</name>
</gene>
<reference evidence="2" key="1">
    <citation type="journal article" date="2020" name="Stud. Mycol.">
        <title>101 Dothideomycetes genomes: A test case for predicting lifestyles and emergence of pathogens.</title>
        <authorList>
            <person name="Haridas S."/>
            <person name="Albert R."/>
            <person name="Binder M."/>
            <person name="Bloem J."/>
            <person name="LaButti K."/>
            <person name="Salamov A."/>
            <person name="Andreopoulos B."/>
            <person name="Baker S."/>
            <person name="Barry K."/>
            <person name="Bills G."/>
            <person name="Bluhm B."/>
            <person name="Cannon C."/>
            <person name="Castanera R."/>
            <person name="Culley D."/>
            <person name="Daum C."/>
            <person name="Ezra D."/>
            <person name="Gonzalez J."/>
            <person name="Henrissat B."/>
            <person name="Kuo A."/>
            <person name="Liang C."/>
            <person name="Lipzen A."/>
            <person name="Lutzoni F."/>
            <person name="Magnuson J."/>
            <person name="Mondo S."/>
            <person name="Nolan M."/>
            <person name="Ohm R."/>
            <person name="Pangilinan J."/>
            <person name="Park H.-J."/>
            <person name="Ramirez L."/>
            <person name="Alfaro M."/>
            <person name="Sun H."/>
            <person name="Tritt A."/>
            <person name="Yoshinaga Y."/>
            <person name="Zwiers L.-H."/>
            <person name="Turgeon B."/>
            <person name="Goodwin S."/>
            <person name="Spatafora J."/>
            <person name="Crous P."/>
            <person name="Grigoriev I."/>
        </authorList>
    </citation>
    <scope>NUCLEOTIDE SEQUENCE [LARGE SCALE GENOMIC DNA]</scope>
    <source>
        <strain evidence="2">CBS 304.66</strain>
    </source>
</reference>
<evidence type="ECO:0000313" key="1">
    <source>
        <dbReference type="EMBL" id="KAF2257858.1"/>
    </source>
</evidence>
<dbReference type="AlphaFoldDB" id="A0A9P4JWE1"/>
<protein>
    <submittedName>
        <fullName evidence="1">Uncharacterized protein</fullName>
    </submittedName>
</protein>
<dbReference type="Proteomes" id="UP000800093">
    <property type="component" value="Unassembled WGS sequence"/>
</dbReference>
<organism evidence="1 2">
    <name type="scientific">Lojkania enalia</name>
    <dbReference type="NCBI Taxonomy" id="147567"/>
    <lineage>
        <taxon>Eukaryota</taxon>
        <taxon>Fungi</taxon>
        <taxon>Dikarya</taxon>
        <taxon>Ascomycota</taxon>
        <taxon>Pezizomycotina</taxon>
        <taxon>Dothideomycetes</taxon>
        <taxon>Pleosporomycetidae</taxon>
        <taxon>Pleosporales</taxon>
        <taxon>Pleosporales incertae sedis</taxon>
        <taxon>Lojkania</taxon>
    </lineage>
</organism>
<evidence type="ECO:0000313" key="2">
    <source>
        <dbReference type="Proteomes" id="UP000800093"/>
    </source>
</evidence>
<proteinExistence type="predicted"/>